<dbReference type="Gene3D" id="2.60.120.10">
    <property type="entry name" value="Jelly Rolls"/>
    <property type="match status" value="1"/>
</dbReference>
<dbReference type="RefSeq" id="WP_162357289.1">
    <property type="nucleotide sequence ID" value="NZ_CP048209.1"/>
</dbReference>
<dbReference type="PRINTS" id="PR00032">
    <property type="entry name" value="HTHARAC"/>
</dbReference>
<keyword evidence="1" id="KW-0805">Transcription regulation</keyword>
<dbReference type="InterPro" id="IPR037923">
    <property type="entry name" value="HTH-like"/>
</dbReference>
<organism evidence="6 7">
    <name type="scientific">Paenibacillus lycopersici</name>
    <dbReference type="NCBI Taxonomy" id="2704462"/>
    <lineage>
        <taxon>Bacteria</taxon>
        <taxon>Bacillati</taxon>
        <taxon>Bacillota</taxon>
        <taxon>Bacilli</taxon>
        <taxon>Bacillales</taxon>
        <taxon>Paenibacillaceae</taxon>
        <taxon>Paenibacillus</taxon>
    </lineage>
</organism>
<dbReference type="SUPFAM" id="SSF46689">
    <property type="entry name" value="Homeodomain-like"/>
    <property type="match status" value="2"/>
</dbReference>
<dbReference type="InterPro" id="IPR018062">
    <property type="entry name" value="HTH_AraC-typ_CS"/>
</dbReference>
<sequence length="271" mass="30447">MEMKVETDWIELWQGSEAFSNVPHTHDEWMQVTLPVKGVCHFTQEARSFGLEQGSGLIQPPGTNHHFRIGESAAVVIVKVRERGRGGMASVRRDFEAGAGHELRQRFDADAVVARFRTWMLALIQGQSAADPLAVQEVEHDVLAYVSGLIGMEHGETYRSEPPKGVADPHLLRAIAYMHDCYDETISVDELAALALQSRFHFIRSFREATGTTPYQYVLKLRVDEAMARLRRTETTIGQISADLGFASTSQFHRAFLKMTGMTPKAYRLLQ</sequence>
<dbReference type="InterPro" id="IPR020449">
    <property type="entry name" value="Tscrpt_reg_AraC-type_HTH"/>
</dbReference>
<keyword evidence="7" id="KW-1185">Reference proteome</keyword>
<dbReference type="InterPro" id="IPR009057">
    <property type="entry name" value="Homeodomain-like_sf"/>
</dbReference>
<dbReference type="Gene3D" id="1.10.10.60">
    <property type="entry name" value="Homeodomain-like"/>
    <property type="match status" value="2"/>
</dbReference>
<evidence type="ECO:0000313" key="6">
    <source>
        <dbReference type="EMBL" id="QHT60849.1"/>
    </source>
</evidence>
<name>A0A6C0G0V9_9BACL</name>
<evidence type="ECO:0000256" key="4">
    <source>
        <dbReference type="ARBA" id="ARBA00023163"/>
    </source>
</evidence>
<dbReference type="PANTHER" id="PTHR46796">
    <property type="entry name" value="HTH-TYPE TRANSCRIPTIONAL ACTIVATOR RHAS-RELATED"/>
    <property type="match status" value="1"/>
</dbReference>
<evidence type="ECO:0000259" key="5">
    <source>
        <dbReference type="PROSITE" id="PS01124"/>
    </source>
</evidence>
<feature type="domain" description="HTH araC/xylS-type" evidence="5">
    <location>
        <begin position="172"/>
        <end position="270"/>
    </location>
</feature>
<keyword evidence="2" id="KW-0238">DNA-binding</keyword>
<evidence type="ECO:0000256" key="3">
    <source>
        <dbReference type="ARBA" id="ARBA00023159"/>
    </source>
</evidence>
<dbReference type="InterPro" id="IPR050204">
    <property type="entry name" value="AraC_XylS_family_regulators"/>
</dbReference>
<dbReference type="Pfam" id="PF12833">
    <property type="entry name" value="HTH_18"/>
    <property type="match status" value="1"/>
</dbReference>
<dbReference type="PROSITE" id="PS01124">
    <property type="entry name" value="HTH_ARAC_FAMILY_2"/>
    <property type="match status" value="1"/>
</dbReference>
<keyword evidence="3" id="KW-0010">Activator</keyword>
<dbReference type="InterPro" id="IPR035418">
    <property type="entry name" value="AraC-bd_2"/>
</dbReference>
<gene>
    <name evidence="6" type="ORF">GXP70_13440</name>
</gene>
<proteinExistence type="predicted"/>
<dbReference type="SUPFAM" id="SSF51215">
    <property type="entry name" value="Regulatory protein AraC"/>
    <property type="match status" value="1"/>
</dbReference>
<dbReference type="KEGG" id="plyc:GXP70_13440"/>
<dbReference type="Proteomes" id="UP000476064">
    <property type="component" value="Chromosome"/>
</dbReference>
<keyword evidence="4" id="KW-0804">Transcription</keyword>
<accession>A0A6C0G0V9</accession>
<evidence type="ECO:0000313" key="7">
    <source>
        <dbReference type="Proteomes" id="UP000476064"/>
    </source>
</evidence>
<dbReference type="EMBL" id="CP048209">
    <property type="protein sequence ID" value="QHT60849.1"/>
    <property type="molecule type" value="Genomic_DNA"/>
</dbReference>
<evidence type="ECO:0000256" key="1">
    <source>
        <dbReference type="ARBA" id="ARBA00023015"/>
    </source>
</evidence>
<reference evidence="6 7" key="1">
    <citation type="submission" date="2020-01" db="EMBL/GenBank/DDBJ databases">
        <title>Paenibacillus sp. nov., isolated from tomato rhizosphere.</title>
        <authorList>
            <person name="Weon H.-Y."/>
            <person name="Lee S.A."/>
        </authorList>
    </citation>
    <scope>NUCLEOTIDE SEQUENCE [LARGE SCALE GENOMIC DNA]</scope>
    <source>
        <strain evidence="6 7">12200R-189</strain>
    </source>
</reference>
<dbReference type="GO" id="GO:0043565">
    <property type="term" value="F:sequence-specific DNA binding"/>
    <property type="evidence" value="ECO:0007669"/>
    <property type="project" value="InterPro"/>
</dbReference>
<dbReference type="PROSITE" id="PS00041">
    <property type="entry name" value="HTH_ARAC_FAMILY_1"/>
    <property type="match status" value="1"/>
</dbReference>
<protein>
    <submittedName>
        <fullName evidence="6">Helix-turn-helix transcriptional regulator</fullName>
    </submittedName>
</protein>
<dbReference type="InterPro" id="IPR018060">
    <property type="entry name" value="HTH_AraC"/>
</dbReference>
<dbReference type="SMART" id="SM00342">
    <property type="entry name" value="HTH_ARAC"/>
    <property type="match status" value="1"/>
</dbReference>
<evidence type="ECO:0000256" key="2">
    <source>
        <dbReference type="ARBA" id="ARBA00023125"/>
    </source>
</evidence>
<dbReference type="Pfam" id="PF14525">
    <property type="entry name" value="AraC_binding_2"/>
    <property type="match status" value="1"/>
</dbReference>
<dbReference type="AlphaFoldDB" id="A0A6C0G0V9"/>
<dbReference type="GO" id="GO:0003700">
    <property type="term" value="F:DNA-binding transcription factor activity"/>
    <property type="evidence" value="ECO:0007669"/>
    <property type="project" value="InterPro"/>
</dbReference>
<dbReference type="InterPro" id="IPR014710">
    <property type="entry name" value="RmlC-like_jellyroll"/>
</dbReference>